<keyword evidence="2" id="KW-1133">Transmembrane helix</keyword>
<evidence type="ECO:0000313" key="4">
    <source>
        <dbReference type="EMBL" id="RII00427.1"/>
    </source>
</evidence>
<feature type="domain" description="Large ribosomal subunit protein bL12 C-terminal" evidence="3">
    <location>
        <begin position="53"/>
        <end position="119"/>
    </location>
</feature>
<evidence type="ECO:0000313" key="5">
    <source>
        <dbReference type="Proteomes" id="UP000266287"/>
    </source>
</evidence>
<dbReference type="InterPro" id="IPR013823">
    <property type="entry name" value="Ribosomal_bL12_C"/>
</dbReference>
<dbReference type="InterPro" id="IPR000357">
    <property type="entry name" value="HEAT"/>
</dbReference>
<dbReference type="SUPFAM" id="SSF54736">
    <property type="entry name" value="ClpS-like"/>
    <property type="match status" value="1"/>
</dbReference>
<proteinExistence type="predicted"/>
<dbReference type="InterPro" id="IPR011989">
    <property type="entry name" value="ARM-like"/>
</dbReference>
<sequence length="233" mass="26357">MFQSISIQKKHLLLDSNSKKNEAEELTHAMEPRVCLSYYRSVRGQQMDKQYYKVVITKIGGGVARLTAARALRALKSISLSEALDLIDNAPYTVHEGSKAEADWLASKLRQTGTNVIIKEIVTESKPKSMIMQTENQDKSEGRVKMATGKPLFAVFAIIIVLIGAVLVSYNRGIKIKEQVEPLIAALRDKNWHVREKAAEALEKITGRIFGEDPVKWQEWWEENKETFLKGEN</sequence>
<dbReference type="Pfam" id="PF02985">
    <property type="entry name" value="HEAT"/>
    <property type="match status" value="1"/>
</dbReference>
<dbReference type="InterPro" id="IPR016024">
    <property type="entry name" value="ARM-type_fold"/>
</dbReference>
<dbReference type="EMBL" id="NDHY01000004">
    <property type="protein sequence ID" value="RII00427.1"/>
    <property type="molecule type" value="Genomic_DNA"/>
</dbReference>
<feature type="transmembrane region" description="Helical" evidence="2">
    <location>
        <begin position="152"/>
        <end position="170"/>
    </location>
</feature>
<evidence type="ECO:0000259" key="3">
    <source>
        <dbReference type="Pfam" id="PF00542"/>
    </source>
</evidence>
<reference evidence="4 5" key="1">
    <citation type="submission" date="2018-08" db="EMBL/GenBank/DDBJ databases">
        <title>Draft genome of candidate division NPL-UPA2 bacterium Unc8 that adapted to ultra-basic serpentinizing groundwater.</title>
        <authorList>
            <person name="Ishii S."/>
            <person name="Suzuki S."/>
            <person name="Nealson K.H."/>
        </authorList>
    </citation>
    <scope>NUCLEOTIDE SEQUENCE [LARGE SCALE GENOMIC DNA]</scope>
    <source>
        <strain evidence="4">Unc8</strain>
    </source>
</reference>
<dbReference type="Pfam" id="PF00542">
    <property type="entry name" value="Ribosomal_L12"/>
    <property type="match status" value="1"/>
</dbReference>
<dbReference type="GO" id="GO:0006412">
    <property type="term" value="P:translation"/>
    <property type="evidence" value="ECO:0007669"/>
    <property type="project" value="InterPro"/>
</dbReference>
<keyword evidence="1" id="KW-0677">Repeat</keyword>
<evidence type="ECO:0000256" key="1">
    <source>
        <dbReference type="ARBA" id="ARBA00022737"/>
    </source>
</evidence>
<accession>A0A399FWM5</accession>
<dbReference type="Proteomes" id="UP000266287">
    <property type="component" value="Unassembled WGS sequence"/>
</dbReference>
<evidence type="ECO:0000256" key="2">
    <source>
        <dbReference type="SAM" id="Phobius"/>
    </source>
</evidence>
<comment type="caution">
    <text evidence="4">The sequence shown here is derived from an EMBL/GenBank/DDBJ whole genome shotgun (WGS) entry which is preliminary data.</text>
</comment>
<dbReference type="GO" id="GO:0003735">
    <property type="term" value="F:structural constituent of ribosome"/>
    <property type="evidence" value="ECO:0007669"/>
    <property type="project" value="InterPro"/>
</dbReference>
<name>A0A399FWM5_UNCN2</name>
<keyword evidence="2" id="KW-0812">Transmembrane</keyword>
<dbReference type="Gene3D" id="3.30.1390.10">
    <property type="match status" value="1"/>
</dbReference>
<dbReference type="AlphaFoldDB" id="A0A399FWM5"/>
<keyword evidence="2" id="KW-0472">Membrane</keyword>
<protein>
    <recommendedName>
        <fullName evidence="3">Large ribosomal subunit protein bL12 C-terminal domain-containing protein</fullName>
    </recommendedName>
</protein>
<dbReference type="InterPro" id="IPR014719">
    <property type="entry name" value="Ribosomal_bL12_C/ClpS-like"/>
</dbReference>
<organism evidence="4 5">
    <name type="scientific">candidate division NPL-UPA2 bacterium Unc8</name>
    <dbReference type="NCBI Taxonomy" id="1980939"/>
    <lineage>
        <taxon>Bacteria</taxon>
    </lineage>
</organism>
<gene>
    <name evidence="4" type="ORF">B9J77_02795</name>
</gene>
<dbReference type="Gene3D" id="1.25.10.10">
    <property type="entry name" value="Leucine-rich Repeat Variant"/>
    <property type="match status" value="1"/>
</dbReference>
<dbReference type="SUPFAM" id="SSF48371">
    <property type="entry name" value="ARM repeat"/>
    <property type="match status" value="1"/>
</dbReference>